<evidence type="ECO:0000256" key="4">
    <source>
        <dbReference type="ARBA" id="ARBA00022801"/>
    </source>
</evidence>
<evidence type="ECO:0000256" key="3">
    <source>
        <dbReference type="ARBA" id="ARBA00012922"/>
    </source>
</evidence>
<evidence type="ECO:0000313" key="9">
    <source>
        <dbReference type="Proteomes" id="UP001276659"/>
    </source>
</evidence>
<name>A0AAD9ZGC7_9LECA</name>
<organism evidence="8 9">
    <name type="scientific">Lepraria neglecta</name>
    <dbReference type="NCBI Taxonomy" id="209136"/>
    <lineage>
        <taxon>Eukaryota</taxon>
        <taxon>Fungi</taxon>
        <taxon>Dikarya</taxon>
        <taxon>Ascomycota</taxon>
        <taxon>Pezizomycotina</taxon>
        <taxon>Lecanoromycetes</taxon>
        <taxon>OSLEUM clade</taxon>
        <taxon>Lecanoromycetidae</taxon>
        <taxon>Lecanorales</taxon>
        <taxon>Lecanorineae</taxon>
        <taxon>Stereocaulaceae</taxon>
        <taxon>Lepraria</taxon>
    </lineage>
</organism>
<evidence type="ECO:0000256" key="5">
    <source>
        <dbReference type="PIRSR" id="PIRSR001221-1"/>
    </source>
</evidence>
<dbReference type="EMBL" id="JASNWA010000003">
    <property type="protein sequence ID" value="KAK3178173.1"/>
    <property type="molecule type" value="Genomic_DNA"/>
</dbReference>
<feature type="active site" description="Charge relay system" evidence="5">
    <location>
        <position position="131"/>
    </location>
</feature>
<sequence length="562" mass="62393">MSKPSWQKVAKTAKEYRDASIHRVDPPVPEVPAQLPLDRTEIPKYLLTTEEVLITETQPEELVASLAAGQYTSTTVITAFLRRAGIAQALTNCITELLPERAIVRAKLLDEYYKEHRKPIGPLHGLPISVKEHIGMKGLTLNAGFISWWDIRGEGDAHVLKILWNAGCVFYARTTEPQTLMHLETSSNLYGATTNPFNSRLTSGGSSGGEGALIGMRGSCLGLGTDIGGSIRSPAANCGLYGLRPSSYRIPVEGWSATMGGQEQVVAVLGPLSTSLDGVKMFMKTVISAKPWLKEPSLIPIPWRDQESWLGGSSGRKKIKIAVMWNDRVVRPHPPIIRALLEVVEKLREIEGVELVEWEPHAHDEAWEIISSLYFSDGAQEESDAIEASGEPWRPLSTFIIKENPNVKKLSVDDIWHWTQRREAYRSAYAKIWNDTGTSVGDTGELEGMVDVILCPVGPGAAPPLDCARYWGYTSQWNILDYPALVFPVTKVDLGVDRVDSDYNPMNEKDEYNHELWQSGPEKYEGAPISLQLVGRRYEDEKVVESLEFIKAKIGLPFANFV</sequence>
<comment type="catalytic activity">
    <reaction evidence="1">
        <text>a monocarboxylic acid amide + H2O = a monocarboxylate + NH4(+)</text>
        <dbReference type="Rhea" id="RHEA:12020"/>
        <dbReference type="ChEBI" id="CHEBI:15377"/>
        <dbReference type="ChEBI" id="CHEBI:28938"/>
        <dbReference type="ChEBI" id="CHEBI:35757"/>
        <dbReference type="ChEBI" id="CHEBI:83628"/>
        <dbReference type="EC" id="3.5.1.4"/>
    </reaction>
</comment>
<evidence type="ECO:0000256" key="1">
    <source>
        <dbReference type="ARBA" id="ARBA00001311"/>
    </source>
</evidence>
<evidence type="ECO:0000256" key="6">
    <source>
        <dbReference type="PIRSR" id="PIRSR001221-2"/>
    </source>
</evidence>
<protein>
    <recommendedName>
        <fullName evidence="3">amidase</fullName>
        <ecNumber evidence="3">3.5.1.4</ecNumber>
    </recommendedName>
</protein>
<feature type="binding site" evidence="6">
    <location>
        <position position="180"/>
    </location>
    <ligand>
        <name>substrate</name>
    </ligand>
</feature>
<dbReference type="PANTHER" id="PTHR46072">
    <property type="entry name" value="AMIDASE-RELATED-RELATED"/>
    <property type="match status" value="1"/>
</dbReference>
<keyword evidence="9" id="KW-1185">Reference proteome</keyword>
<comment type="caution">
    <text evidence="8">The sequence shown here is derived from an EMBL/GenBank/DDBJ whole genome shotgun (WGS) entry which is preliminary data.</text>
</comment>
<keyword evidence="4" id="KW-0378">Hydrolase</keyword>
<dbReference type="PIRSF" id="PIRSF001221">
    <property type="entry name" value="Amidase_fungi"/>
    <property type="match status" value="1"/>
</dbReference>
<feature type="active site" description="Charge relay system" evidence="5">
    <location>
        <position position="206"/>
    </location>
</feature>
<feature type="domain" description="Amidase" evidence="7">
    <location>
        <begin position="76"/>
        <end position="543"/>
    </location>
</feature>
<dbReference type="InterPro" id="IPR036928">
    <property type="entry name" value="AS_sf"/>
</dbReference>
<dbReference type="Proteomes" id="UP001276659">
    <property type="component" value="Unassembled WGS sequence"/>
</dbReference>
<dbReference type="InterPro" id="IPR023631">
    <property type="entry name" value="Amidase_dom"/>
</dbReference>
<feature type="active site" description="Acyl-ester intermediate" evidence="5">
    <location>
        <position position="230"/>
    </location>
</feature>
<dbReference type="Gene3D" id="3.90.1300.10">
    <property type="entry name" value="Amidase signature (AS) domain"/>
    <property type="match status" value="1"/>
</dbReference>
<dbReference type="EC" id="3.5.1.4" evidence="3"/>
<dbReference type="InterPro" id="IPR020556">
    <property type="entry name" value="Amidase_CS"/>
</dbReference>
<proteinExistence type="inferred from homology"/>
<dbReference type="Pfam" id="PF01425">
    <property type="entry name" value="Amidase"/>
    <property type="match status" value="1"/>
</dbReference>
<evidence type="ECO:0000256" key="2">
    <source>
        <dbReference type="ARBA" id="ARBA00009199"/>
    </source>
</evidence>
<evidence type="ECO:0000259" key="7">
    <source>
        <dbReference type="Pfam" id="PF01425"/>
    </source>
</evidence>
<gene>
    <name evidence="8" type="ORF">OEA41_000306</name>
</gene>
<comment type="similarity">
    <text evidence="2">Belongs to the amidase family.</text>
</comment>
<feature type="binding site" evidence="6">
    <location>
        <position position="206"/>
    </location>
    <ligand>
        <name>substrate</name>
    </ligand>
</feature>
<dbReference type="SUPFAM" id="SSF75304">
    <property type="entry name" value="Amidase signature (AS) enzymes"/>
    <property type="match status" value="1"/>
</dbReference>
<dbReference type="AlphaFoldDB" id="A0AAD9ZGC7"/>
<feature type="binding site" evidence="6">
    <location>
        <begin position="227"/>
        <end position="230"/>
    </location>
    <ligand>
        <name>substrate</name>
    </ligand>
</feature>
<evidence type="ECO:0000313" key="8">
    <source>
        <dbReference type="EMBL" id="KAK3178173.1"/>
    </source>
</evidence>
<dbReference type="PROSITE" id="PS00571">
    <property type="entry name" value="AMIDASES"/>
    <property type="match status" value="1"/>
</dbReference>
<accession>A0AAD9ZGC7</accession>
<reference evidence="8" key="1">
    <citation type="submission" date="2022-11" db="EMBL/GenBank/DDBJ databases">
        <title>Chromosomal genome sequence assembly and mating type (MAT) locus characterization of the leprose asexual lichenized fungus Lepraria neglecta (Nyl.) Erichsen.</title>
        <authorList>
            <person name="Allen J.L."/>
            <person name="Pfeffer B."/>
        </authorList>
    </citation>
    <scope>NUCLEOTIDE SEQUENCE</scope>
    <source>
        <strain evidence="8">Allen 5258</strain>
    </source>
</reference>
<dbReference type="GO" id="GO:0004040">
    <property type="term" value="F:amidase activity"/>
    <property type="evidence" value="ECO:0007669"/>
    <property type="project" value="UniProtKB-EC"/>
</dbReference>
<dbReference type="PANTHER" id="PTHR46072:SF4">
    <property type="entry name" value="AMIDASE C550.07-RELATED"/>
    <property type="match status" value="1"/>
</dbReference>